<feature type="domain" description="DUF4097" evidence="2">
    <location>
        <begin position="42"/>
        <end position="256"/>
    </location>
</feature>
<evidence type="ECO:0000259" key="2">
    <source>
        <dbReference type="Pfam" id="PF13349"/>
    </source>
</evidence>
<name>A0A972G167_9GAMM</name>
<organism evidence="3 4">
    <name type="scientific">Shewanella salipaludis</name>
    <dbReference type="NCBI Taxonomy" id="2723052"/>
    <lineage>
        <taxon>Bacteria</taxon>
        <taxon>Pseudomonadati</taxon>
        <taxon>Pseudomonadota</taxon>
        <taxon>Gammaproteobacteria</taxon>
        <taxon>Alteromonadales</taxon>
        <taxon>Shewanellaceae</taxon>
        <taxon>Shewanella</taxon>
    </lineage>
</organism>
<feature type="chain" id="PRO_5037608773" evidence="1">
    <location>
        <begin position="28"/>
        <end position="319"/>
    </location>
</feature>
<accession>A0A972G167</accession>
<comment type="caution">
    <text evidence="3">The sequence shown here is derived from an EMBL/GenBank/DDBJ whole genome shotgun (WGS) entry which is preliminary data.</text>
</comment>
<reference evidence="3" key="1">
    <citation type="submission" date="2020-04" db="EMBL/GenBank/DDBJ databases">
        <title>Description of Shewanella salipaludis sp. nov., isolated from a salt marsh.</title>
        <authorList>
            <person name="Park S."/>
            <person name="Yoon J.-H."/>
        </authorList>
    </citation>
    <scope>NUCLEOTIDE SEQUENCE</scope>
    <source>
        <strain evidence="3">SHSM-M6</strain>
    </source>
</reference>
<feature type="signal peptide" evidence="1">
    <location>
        <begin position="1"/>
        <end position="27"/>
    </location>
</feature>
<keyword evidence="4" id="KW-1185">Reference proteome</keyword>
<evidence type="ECO:0000313" key="4">
    <source>
        <dbReference type="Proteomes" id="UP000737113"/>
    </source>
</evidence>
<dbReference type="InterPro" id="IPR025164">
    <property type="entry name" value="Toastrack_DUF4097"/>
</dbReference>
<evidence type="ECO:0000256" key="1">
    <source>
        <dbReference type="SAM" id="SignalP"/>
    </source>
</evidence>
<evidence type="ECO:0000313" key="3">
    <source>
        <dbReference type="EMBL" id="NMH66407.1"/>
    </source>
</evidence>
<gene>
    <name evidence="3" type="ORF">HC757_14710</name>
</gene>
<dbReference type="AlphaFoldDB" id="A0A972G167"/>
<sequence>MKSVQFPPLLGTLLFAGLLCFYGPAFAAQQVERQLSVQDSPKLSVKVQRGQVQILSWDKQEISVSGTLDEQSEGLVFEQQGNSITLEDKLPRNAQGHGKKGSALTIKVPRELNLTVEGVSADYRLSTLTGELDVALVSGSLSAERLAGHSRLRTVSGDIKSLALAGKSQLDTVSGEIIDDASTGEISYRLVSGDLDAKSDASRIDIEQVSGELHGQFPKVERLTLKSVSGDSQLSLSAEILSASLESVSGDLSLNFSGQTNLGFVIDGGPGGKIVNELSQDKPVKKKYSPRAELKFQTGKGRGEMRVSTISGQVKLGSH</sequence>
<dbReference type="EMBL" id="JAAXYH010000012">
    <property type="protein sequence ID" value="NMH66407.1"/>
    <property type="molecule type" value="Genomic_DNA"/>
</dbReference>
<dbReference type="Pfam" id="PF13349">
    <property type="entry name" value="DUF4097"/>
    <property type="match status" value="1"/>
</dbReference>
<proteinExistence type="predicted"/>
<protein>
    <submittedName>
        <fullName evidence="3">DUF4097 family beta strand repeat protein</fullName>
    </submittedName>
</protein>
<keyword evidence="1" id="KW-0732">Signal</keyword>
<dbReference type="RefSeq" id="WP_169565138.1">
    <property type="nucleotide sequence ID" value="NZ_JAAXYH010000012.1"/>
</dbReference>
<dbReference type="Proteomes" id="UP000737113">
    <property type="component" value="Unassembled WGS sequence"/>
</dbReference>